<accession>A0A428I986</accession>
<reference evidence="1 2" key="1">
    <citation type="submission" date="2018-11" db="EMBL/GenBank/DDBJ databases">
        <title>Species Designations Belie Phenotypic and Genotypic Heterogeneity in Oral Streptococci.</title>
        <authorList>
            <person name="Velsko I."/>
        </authorList>
    </citation>
    <scope>NUCLEOTIDE SEQUENCE [LARGE SCALE GENOMIC DNA]</scope>
    <source>
        <strain evidence="1 2">BCA1</strain>
    </source>
</reference>
<organism evidence="1 2">
    <name type="scientific">Streptococcus oralis</name>
    <dbReference type="NCBI Taxonomy" id="1303"/>
    <lineage>
        <taxon>Bacteria</taxon>
        <taxon>Bacillati</taxon>
        <taxon>Bacillota</taxon>
        <taxon>Bacilli</taxon>
        <taxon>Lactobacillales</taxon>
        <taxon>Streptococcaceae</taxon>
        <taxon>Streptococcus</taxon>
    </lineage>
</organism>
<dbReference type="Proteomes" id="UP000279863">
    <property type="component" value="Unassembled WGS sequence"/>
</dbReference>
<comment type="caution">
    <text evidence="1">The sequence shown here is derived from an EMBL/GenBank/DDBJ whole genome shotgun (WGS) entry which is preliminary data.</text>
</comment>
<sequence length="137" mass="14749">MPRREAVAKAATPNPRPANWLLAVPVFGSFLPFERPGPAGCCAGACEWFNALEIEALSDKLAEVLALLLMLVLVETDSLVLIEALTLLLKLAEVLAEVEALPEPLLVLVETEPLPELLLALIEAEADWLADTDAEVL</sequence>
<proteinExistence type="predicted"/>
<dbReference type="AlphaFoldDB" id="A0A428I986"/>
<dbReference type="EMBL" id="RJVZ01000005">
    <property type="protein sequence ID" value="RSK09629.1"/>
    <property type="molecule type" value="Genomic_DNA"/>
</dbReference>
<gene>
    <name evidence="1" type="ORF">D8804_04210</name>
</gene>
<evidence type="ECO:0000313" key="1">
    <source>
        <dbReference type="EMBL" id="RSK09629.1"/>
    </source>
</evidence>
<protein>
    <submittedName>
        <fullName evidence="1">Uncharacterized protein</fullName>
    </submittedName>
</protein>
<evidence type="ECO:0000313" key="2">
    <source>
        <dbReference type="Proteomes" id="UP000279863"/>
    </source>
</evidence>
<name>A0A428I986_STROR</name>